<reference evidence="2" key="1">
    <citation type="submission" date="2022-11" db="EMBL/GenBank/DDBJ databases">
        <title>Minimal conservation of predation-associated metabolite biosynthetic gene clusters underscores biosynthetic potential of Myxococcota including descriptions for ten novel species: Archangium lansinium sp. nov., Myxococcus landrumus sp. nov., Nannocystis bai.</title>
        <authorList>
            <person name="Ahearne A."/>
            <person name="Stevens C."/>
            <person name="Dowd S."/>
        </authorList>
    </citation>
    <scope>NUCLEOTIDE SEQUENCE</scope>
    <source>
        <strain evidence="2">Fl3</strain>
    </source>
</reference>
<keyword evidence="3" id="KW-1185">Reference proteome</keyword>
<evidence type="ECO:0000313" key="3">
    <source>
        <dbReference type="Proteomes" id="UP001164459"/>
    </source>
</evidence>
<feature type="transmembrane region" description="Helical" evidence="1">
    <location>
        <begin position="103"/>
        <end position="123"/>
    </location>
</feature>
<accession>A0ABY7H6W3</accession>
<proteinExistence type="predicted"/>
<evidence type="ECO:0000256" key="1">
    <source>
        <dbReference type="SAM" id="Phobius"/>
    </source>
</evidence>
<feature type="transmembrane region" description="Helical" evidence="1">
    <location>
        <begin position="66"/>
        <end position="83"/>
    </location>
</feature>
<sequence>MRWFLGLVGFVAVLQIVLAFLLIVNALWTVAFDSAAEVSCAVTLALVLGSAGHYARRGTIVPPRPLLSLTAAVLAAPMLAVALGSPPVADGGPERLALESGFVLFQMVGLWIFGGVLFGGPFARAALALEPDRELQHEVRVRVDSRLVE</sequence>
<protein>
    <submittedName>
        <fullName evidence="2">Uncharacterized protein</fullName>
    </submittedName>
</protein>
<organism evidence="2 3">
    <name type="scientific">Nannocystis punicea</name>
    <dbReference type="NCBI Taxonomy" id="2995304"/>
    <lineage>
        <taxon>Bacteria</taxon>
        <taxon>Pseudomonadati</taxon>
        <taxon>Myxococcota</taxon>
        <taxon>Polyangia</taxon>
        <taxon>Nannocystales</taxon>
        <taxon>Nannocystaceae</taxon>
        <taxon>Nannocystis</taxon>
    </lineage>
</organism>
<dbReference type="RefSeq" id="WP_269037338.1">
    <property type="nucleotide sequence ID" value="NZ_CP114040.1"/>
</dbReference>
<dbReference type="Proteomes" id="UP001164459">
    <property type="component" value="Chromosome"/>
</dbReference>
<evidence type="ECO:0000313" key="2">
    <source>
        <dbReference type="EMBL" id="WAS95006.1"/>
    </source>
</evidence>
<keyword evidence="1" id="KW-0812">Transmembrane</keyword>
<name>A0ABY7H6W3_9BACT</name>
<gene>
    <name evidence="2" type="ORF">O0S08_02495</name>
</gene>
<keyword evidence="1" id="KW-0472">Membrane</keyword>
<feature type="transmembrane region" description="Helical" evidence="1">
    <location>
        <begin position="36"/>
        <end position="54"/>
    </location>
</feature>
<keyword evidence="1" id="KW-1133">Transmembrane helix</keyword>
<dbReference type="EMBL" id="CP114040">
    <property type="protein sequence ID" value="WAS95006.1"/>
    <property type="molecule type" value="Genomic_DNA"/>
</dbReference>